<comment type="subunit">
    <text evidence="5 6">Interacts with MinD and FtsZ.</text>
</comment>
<dbReference type="SUPFAM" id="SSF63848">
    <property type="entry name" value="Cell-division inhibitor MinC, C-terminal domain"/>
    <property type="match status" value="1"/>
</dbReference>
<dbReference type="Gene3D" id="2.160.20.70">
    <property type="match status" value="1"/>
</dbReference>
<evidence type="ECO:0000256" key="6">
    <source>
        <dbReference type="HAMAP-Rule" id="MF_00267"/>
    </source>
</evidence>
<dbReference type="Pfam" id="PF03775">
    <property type="entry name" value="MinC_C"/>
    <property type="match status" value="1"/>
</dbReference>
<dbReference type="InterPro" id="IPR005526">
    <property type="entry name" value="Septum_form_inhib_MinC_C"/>
</dbReference>
<dbReference type="PANTHER" id="PTHR34108:SF1">
    <property type="entry name" value="SEPTUM SITE-DETERMINING PROTEIN MINC"/>
    <property type="match status" value="1"/>
</dbReference>
<comment type="similarity">
    <text evidence="1 6">Belongs to the MinC family.</text>
</comment>
<keyword evidence="4 6" id="KW-0131">Cell cycle</keyword>
<dbReference type="RefSeq" id="WP_197316842.1">
    <property type="nucleotide sequence ID" value="NZ_JADZSC010000001.1"/>
</dbReference>
<keyword evidence="10" id="KW-1185">Reference proteome</keyword>
<organism evidence="9 10">
    <name type="scientific">Halobacillus yeomjeoni</name>
    <dbReference type="NCBI Taxonomy" id="311194"/>
    <lineage>
        <taxon>Bacteria</taxon>
        <taxon>Bacillati</taxon>
        <taxon>Bacillota</taxon>
        <taxon>Bacilli</taxon>
        <taxon>Bacillales</taxon>
        <taxon>Bacillaceae</taxon>
        <taxon>Halobacillus</taxon>
    </lineage>
</organism>
<dbReference type="HAMAP" id="MF_00267">
    <property type="entry name" value="MinC"/>
    <property type="match status" value="1"/>
</dbReference>
<evidence type="ECO:0000256" key="3">
    <source>
        <dbReference type="ARBA" id="ARBA00023210"/>
    </source>
</evidence>
<name>A0A931HUK0_9BACI</name>
<evidence type="ECO:0000259" key="8">
    <source>
        <dbReference type="Pfam" id="PF22642"/>
    </source>
</evidence>
<proteinExistence type="inferred from homology"/>
<dbReference type="GO" id="GO:0000917">
    <property type="term" value="P:division septum assembly"/>
    <property type="evidence" value="ECO:0007669"/>
    <property type="project" value="UniProtKB-KW"/>
</dbReference>
<dbReference type="AlphaFoldDB" id="A0A931HUK0"/>
<reference evidence="9 10" key="1">
    <citation type="journal article" date="2005" name="Int. J. Syst. Evol. Microbiol.">
        <title>Halobacillus yeomjeoni sp. nov., isolated from a marine solar saltern in Korea.</title>
        <authorList>
            <person name="Yoon J.H."/>
            <person name="Kang S.J."/>
            <person name="Lee C.H."/>
            <person name="Oh H.W."/>
            <person name="Oh T.K."/>
        </authorList>
    </citation>
    <scope>NUCLEOTIDE SEQUENCE [LARGE SCALE GENOMIC DNA]</scope>
    <source>
        <strain evidence="9 10">KCTC 3957</strain>
    </source>
</reference>
<dbReference type="Proteomes" id="UP000614490">
    <property type="component" value="Unassembled WGS sequence"/>
</dbReference>
<dbReference type="PANTHER" id="PTHR34108">
    <property type="entry name" value="SEPTUM SITE-DETERMINING PROTEIN MINC"/>
    <property type="match status" value="1"/>
</dbReference>
<accession>A0A931HUK0</accession>
<dbReference type="InterPro" id="IPR016098">
    <property type="entry name" value="CAP/MinC_C"/>
</dbReference>
<dbReference type="InterPro" id="IPR013033">
    <property type="entry name" value="MinC"/>
</dbReference>
<dbReference type="EMBL" id="JADZSC010000001">
    <property type="protein sequence ID" value="MBH0230015.1"/>
    <property type="molecule type" value="Genomic_DNA"/>
</dbReference>
<evidence type="ECO:0000256" key="5">
    <source>
        <dbReference type="ARBA" id="ARBA00046874"/>
    </source>
</evidence>
<keyword evidence="2 6" id="KW-0132">Cell division</keyword>
<dbReference type="Gene3D" id="3.30.160.540">
    <property type="match status" value="1"/>
</dbReference>
<dbReference type="InterPro" id="IPR036145">
    <property type="entry name" value="MinC_C_sf"/>
</dbReference>
<feature type="domain" description="Septum formation inhibitor MinC C-terminal" evidence="7">
    <location>
        <begin position="108"/>
        <end position="205"/>
    </location>
</feature>
<protein>
    <recommendedName>
        <fullName evidence="6">Probable septum site-determining protein MinC</fullName>
    </recommendedName>
</protein>
<comment type="function">
    <text evidence="6">Cell division inhibitor that blocks the formation of polar Z ring septums. Rapidly oscillates between the poles of the cell to destabilize FtsZ filaments that have formed before they mature into polar Z rings. Prevents FtsZ polymerization.</text>
</comment>
<evidence type="ECO:0000256" key="2">
    <source>
        <dbReference type="ARBA" id="ARBA00022618"/>
    </source>
</evidence>
<dbReference type="GO" id="GO:0000902">
    <property type="term" value="P:cell morphogenesis"/>
    <property type="evidence" value="ECO:0007669"/>
    <property type="project" value="InterPro"/>
</dbReference>
<dbReference type="GO" id="GO:1901891">
    <property type="term" value="P:regulation of cell septum assembly"/>
    <property type="evidence" value="ECO:0007669"/>
    <property type="project" value="InterPro"/>
</dbReference>
<evidence type="ECO:0000256" key="4">
    <source>
        <dbReference type="ARBA" id="ARBA00023306"/>
    </source>
</evidence>
<sequence length="228" mass="25345">MTNIQKIMIKGTRDGLTLHLDDQCSFPSILKELEHKLSINGVAEEDQPMIRVTIQLGNRYLTEEQKEELIAVIRDKQQLVVDHIESNVITRQEALEWKENTAITPIVKTVRSGQVIKVRGDLLVIGDVNPGGQVVASGNVFVMGKLRGVAHAGNDGDTQAVVAASYMQPTQLRIGEHVSRSPDAGTEGVYMECAYVEESQENILIDRLQEIVKKRPELASFERRMSNG</sequence>
<feature type="domain" description="Septum site-determining protein MinC N-terminal" evidence="8">
    <location>
        <begin position="7"/>
        <end position="84"/>
    </location>
</feature>
<comment type="caution">
    <text evidence="9">The sequence shown here is derived from an EMBL/GenBank/DDBJ whole genome shotgun (WGS) entry which is preliminary data.</text>
</comment>
<evidence type="ECO:0000256" key="1">
    <source>
        <dbReference type="ARBA" id="ARBA00006291"/>
    </source>
</evidence>
<evidence type="ECO:0000313" key="9">
    <source>
        <dbReference type="EMBL" id="MBH0230015.1"/>
    </source>
</evidence>
<dbReference type="Pfam" id="PF22642">
    <property type="entry name" value="MinC_N_1"/>
    <property type="match status" value="1"/>
</dbReference>
<evidence type="ECO:0000313" key="10">
    <source>
        <dbReference type="Proteomes" id="UP000614490"/>
    </source>
</evidence>
<evidence type="ECO:0000259" key="7">
    <source>
        <dbReference type="Pfam" id="PF03775"/>
    </source>
</evidence>
<dbReference type="InterPro" id="IPR055219">
    <property type="entry name" value="MinC_N_1"/>
</dbReference>
<keyword evidence="3 6" id="KW-0717">Septation</keyword>
<dbReference type="NCBIfam" id="TIGR01222">
    <property type="entry name" value="minC"/>
    <property type="match status" value="1"/>
</dbReference>
<gene>
    <name evidence="6 9" type="primary">minC</name>
    <name evidence="9" type="ORF">H0267_07275</name>
</gene>